<dbReference type="GeneID" id="87899130"/>
<dbReference type="PANTHER" id="PTHR38797:SF4">
    <property type="entry name" value="NUCLEAR PORE COMPLEX PROTEIN NUP85"/>
    <property type="match status" value="1"/>
</dbReference>
<comment type="caution">
    <text evidence="1">The sequence shown here is derived from an EMBL/GenBank/DDBJ whole genome shotgun (WGS) entry which is preliminary data.</text>
</comment>
<proteinExistence type="predicted"/>
<reference evidence="1 2" key="1">
    <citation type="journal article" date="2023" name="bioRxiv">
        <title>High-quality genome assemblies of four members of thePodospora anserinaspecies complex.</title>
        <authorList>
            <person name="Ament-Velasquez S.L."/>
            <person name="Vogan A.A."/>
            <person name="Wallerman O."/>
            <person name="Hartmann F."/>
            <person name="Gautier V."/>
            <person name="Silar P."/>
            <person name="Giraud T."/>
            <person name="Johannesson H."/>
        </authorList>
    </citation>
    <scope>NUCLEOTIDE SEQUENCE [LARGE SCALE GENOMIC DNA]</scope>
    <source>
        <strain evidence="1 2">CBS 112042</strain>
    </source>
</reference>
<keyword evidence="2" id="KW-1185">Reference proteome</keyword>
<protein>
    <submittedName>
        <fullName evidence="1">Uncharacterized protein</fullName>
    </submittedName>
</protein>
<sequence>MIEKALDDFFSLISSLSKSSDQTTSVLTPSRPIMCNIFEQSLQRLSNREAVLTAVRHWVQEAQKQQPSDDLEHLLWYAWEAVIDKAGKTPVDQQEQLVQFLAELRKHELPNLRFGEQKVWKDLPNFGLAAREKYNDVEAFAADSPEDRAKQDGLVGLLARLTGVVTKDIDPETTKGDIGGDFALFGLWTLREVFEGNVTTSNTERKEYITADGELVQGADAQVASRGVSQASLYILLAGEYLWKLSQANKDFVGNNGAPGPYFKDRAWKGFSKERWAIWKRGFEKAQEWVVGEEAKARVKAAVEKVAKFE</sequence>
<dbReference type="InterPro" id="IPR053204">
    <property type="entry name" value="Oxopyrrolidines_Biosynth-assoc"/>
</dbReference>
<dbReference type="PANTHER" id="PTHR38797">
    <property type="entry name" value="NUCLEAR PORE COMPLEX PROTEIN NUP85-RELATED"/>
    <property type="match status" value="1"/>
</dbReference>
<accession>A0ABR0FDI0</accession>
<dbReference type="Pfam" id="PF12311">
    <property type="entry name" value="DUF3632"/>
    <property type="match status" value="1"/>
</dbReference>
<evidence type="ECO:0000313" key="1">
    <source>
        <dbReference type="EMBL" id="KAK4641824.1"/>
    </source>
</evidence>
<name>A0ABR0FDI0_9PEZI</name>
<organism evidence="1 2">
    <name type="scientific">Podospora bellae-mahoneyi</name>
    <dbReference type="NCBI Taxonomy" id="2093777"/>
    <lineage>
        <taxon>Eukaryota</taxon>
        <taxon>Fungi</taxon>
        <taxon>Dikarya</taxon>
        <taxon>Ascomycota</taxon>
        <taxon>Pezizomycotina</taxon>
        <taxon>Sordariomycetes</taxon>
        <taxon>Sordariomycetidae</taxon>
        <taxon>Sordariales</taxon>
        <taxon>Podosporaceae</taxon>
        <taxon>Podospora</taxon>
    </lineage>
</organism>
<gene>
    <name evidence="1" type="ORF">QC761_504220</name>
</gene>
<dbReference type="RefSeq" id="XP_062730800.1">
    <property type="nucleotide sequence ID" value="XM_062879648.1"/>
</dbReference>
<dbReference type="InterPro" id="IPR022085">
    <property type="entry name" value="OpdG"/>
</dbReference>
<dbReference type="Proteomes" id="UP001322138">
    <property type="component" value="Unassembled WGS sequence"/>
</dbReference>
<evidence type="ECO:0000313" key="2">
    <source>
        <dbReference type="Proteomes" id="UP001322138"/>
    </source>
</evidence>
<dbReference type="EMBL" id="JAFFGZ010000007">
    <property type="protein sequence ID" value="KAK4641824.1"/>
    <property type="molecule type" value="Genomic_DNA"/>
</dbReference>